<dbReference type="RefSeq" id="WP_067476046.1">
    <property type="nucleotide sequence ID" value="NZ_CP015961.1"/>
</dbReference>
<evidence type="ECO:0000256" key="1">
    <source>
        <dbReference type="SAM" id="MobiDB-lite"/>
    </source>
</evidence>
<reference evidence="3 4" key="1">
    <citation type="submission" date="2016-06" db="EMBL/GenBank/DDBJ databases">
        <title>Complete genome sequence of a saline-alkali tolerant type strain Dietzia timorensis ID05-A0528T.</title>
        <authorList>
            <person name="Wu X."/>
        </authorList>
    </citation>
    <scope>NUCLEOTIDE SEQUENCE [LARGE SCALE GENOMIC DNA]</scope>
    <source>
        <strain evidence="3 4">ID05-A0528</strain>
    </source>
</reference>
<dbReference type="OrthoDB" id="4420872at2"/>
<proteinExistence type="predicted"/>
<dbReference type="GO" id="GO:0006418">
    <property type="term" value="P:tRNA aminoacylation for protein translation"/>
    <property type="evidence" value="ECO:0007669"/>
    <property type="project" value="InterPro"/>
</dbReference>
<sequence length="205" mass="20680">MTSPTSGFRRSAIAVTAAAAALALSACGAGQHSQTAEKAAAVDGGSGTSQNVVVNDFRVVVPEIGEESDGPAQVAFAASFSGPGVGNPEGAALESVTIDGAEATIEQGARIPRDCTLVAVTDEASNPEQNYEDMSPDVAGGTHPCIVYTTVTLPDADDLHIGNSVPGTIQFSGEEPIDTHVAVGSSREAAGEFTRPEETVEGSAH</sequence>
<gene>
    <name evidence="3" type="ORF">BJL86_0652</name>
</gene>
<evidence type="ECO:0000313" key="3">
    <source>
        <dbReference type="EMBL" id="ANI91454.1"/>
    </source>
</evidence>
<accession>A0A173LIL0</accession>
<dbReference type="AlphaFoldDB" id="A0A173LIL0"/>
<dbReference type="GO" id="GO:0005524">
    <property type="term" value="F:ATP binding"/>
    <property type="evidence" value="ECO:0007669"/>
    <property type="project" value="InterPro"/>
</dbReference>
<keyword evidence="2" id="KW-0732">Signal</keyword>
<feature type="chain" id="PRO_5039125134" description="Lipoprotein LpqE" evidence="2">
    <location>
        <begin position="29"/>
        <end position="205"/>
    </location>
</feature>
<dbReference type="Proteomes" id="UP000186104">
    <property type="component" value="Chromosome"/>
</dbReference>
<dbReference type="EMBL" id="CP015961">
    <property type="protein sequence ID" value="ANI91454.1"/>
    <property type="molecule type" value="Genomic_DNA"/>
</dbReference>
<dbReference type="KEGG" id="dtm:BJL86_0652"/>
<keyword evidence="4" id="KW-1185">Reference proteome</keyword>
<protein>
    <recommendedName>
        <fullName evidence="5">Lipoprotein LpqE</fullName>
    </recommendedName>
</protein>
<dbReference type="GO" id="GO:0004812">
    <property type="term" value="F:aminoacyl-tRNA ligase activity"/>
    <property type="evidence" value="ECO:0007669"/>
    <property type="project" value="InterPro"/>
</dbReference>
<dbReference type="PROSITE" id="PS00178">
    <property type="entry name" value="AA_TRNA_LIGASE_I"/>
    <property type="match status" value="1"/>
</dbReference>
<dbReference type="STRING" id="499555.BJL86_0652"/>
<evidence type="ECO:0008006" key="5">
    <source>
        <dbReference type="Google" id="ProtNLM"/>
    </source>
</evidence>
<evidence type="ECO:0000256" key="2">
    <source>
        <dbReference type="SAM" id="SignalP"/>
    </source>
</evidence>
<evidence type="ECO:0000313" key="4">
    <source>
        <dbReference type="Proteomes" id="UP000186104"/>
    </source>
</evidence>
<feature type="compositionally biased region" description="Basic and acidic residues" evidence="1">
    <location>
        <begin position="194"/>
        <end position="205"/>
    </location>
</feature>
<organism evidence="3 4">
    <name type="scientific">Dietzia timorensis</name>
    <dbReference type="NCBI Taxonomy" id="499555"/>
    <lineage>
        <taxon>Bacteria</taxon>
        <taxon>Bacillati</taxon>
        <taxon>Actinomycetota</taxon>
        <taxon>Actinomycetes</taxon>
        <taxon>Mycobacteriales</taxon>
        <taxon>Dietziaceae</taxon>
        <taxon>Dietzia</taxon>
    </lineage>
</organism>
<dbReference type="InterPro" id="IPR001412">
    <property type="entry name" value="aa-tRNA-synth_I_CS"/>
</dbReference>
<name>A0A173LIL0_9ACTN</name>
<feature type="signal peptide" evidence="2">
    <location>
        <begin position="1"/>
        <end position="28"/>
    </location>
</feature>
<feature type="region of interest" description="Disordered" evidence="1">
    <location>
        <begin position="185"/>
        <end position="205"/>
    </location>
</feature>